<sequence length="431" mass="46309">MGDDGDTCNDRSFVTSRVLRPLWAVPVSKHRVASTLTNDVTTAVLNLKKVSPGVKKSNRGGWHSNTSVLDALPLSVARKLRLILLGAGGQYISHVTRAVSEAGGQRLFGDLQLDLLGLWANVNGRGDSNVAHIHPGLLSGVLYLQAGRDEGATICFSDPRGAPAESAEAEGELDGSKECNSFETFTGVVGLQGLRARDLLIFPSWLQHHVPPHRGTTPRVSLSFNLKVSLVGGKGDLRFLANDTVLGASGSDVSFVRMMELFQNNLSQHVEEQGCPNLPTFRSESPRRDRPPDEVASWIRSSRVAFRWLCARAAGDASRMPTLLQHDPQGSVSLLTLPSGFVQVARTRRPVLSPAAAVSGIHVLEGRVVLWLFDPRVVVEAVAAADPVARKLFGQKIALDMPAGSVAVFPAIVFSSLEVKDASALLSFLLE</sequence>
<dbReference type="Pfam" id="PF13759">
    <property type="entry name" value="2OG-FeII_Oxy_5"/>
    <property type="match status" value="1"/>
</dbReference>
<evidence type="ECO:0000256" key="1">
    <source>
        <dbReference type="SAM" id="MobiDB-lite"/>
    </source>
</evidence>
<organism evidence="2 3">
    <name type="scientific">Symbiodinium natans</name>
    <dbReference type="NCBI Taxonomy" id="878477"/>
    <lineage>
        <taxon>Eukaryota</taxon>
        <taxon>Sar</taxon>
        <taxon>Alveolata</taxon>
        <taxon>Dinophyceae</taxon>
        <taxon>Suessiales</taxon>
        <taxon>Symbiodiniaceae</taxon>
        <taxon>Symbiodinium</taxon>
    </lineage>
</organism>
<dbReference type="Gene3D" id="2.60.120.620">
    <property type="entry name" value="q2cbj1_9rhob like domain"/>
    <property type="match status" value="1"/>
</dbReference>
<reference evidence="2" key="1">
    <citation type="submission" date="2021-02" db="EMBL/GenBank/DDBJ databases">
        <authorList>
            <person name="Dougan E. K."/>
            <person name="Rhodes N."/>
            <person name="Thang M."/>
            <person name="Chan C."/>
        </authorList>
    </citation>
    <scope>NUCLEOTIDE SEQUENCE</scope>
</reference>
<feature type="compositionally biased region" description="Basic and acidic residues" evidence="1">
    <location>
        <begin position="284"/>
        <end position="293"/>
    </location>
</feature>
<feature type="region of interest" description="Disordered" evidence="1">
    <location>
        <begin position="273"/>
        <end position="293"/>
    </location>
</feature>
<proteinExistence type="predicted"/>
<evidence type="ECO:0000313" key="2">
    <source>
        <dbReference type="EMBL" id="CAE7489716.1"/>
    </source>
</evidence>
<dbReference type="InterPro" id="IPR012668">
    <property type="entry name" value="CHP02466"/>
</dbReference>
<dbReference type="Proteomes" id="UP000604046">
    <property type="component" value="Unassembled WGS sequence"/>
</dbReference>
<dbReference type="OrthoDB" id="193301at2759"/>
<name>A0A812SQ22_9DINO</name>
<dbReference type="EMBL" id="CAJNDS010002471">
    <property type="protein sequence ID" value="CAE7489716.1"/>
    <property type="molecule type" value="Genomic_DNA"/>
</dbReference>
<protein>
    <submittedName>
        <fullName evidence="2">Uncharacterized protein</fullName>
    </submittedName>
</protein>
<accession>A0A812SQ22</accession>
<gene>
    <name evidence="2" type="ORF">SNAT2548_LOCUS27460</name>
</gene>
<evidence type="ECO:0000313" key="3">
    <source>
        <dbReference type="Proteomes" id="UP000604046"/>
    </source>
</evidence>
<dbReference type="AlphaFoldDB" id="A0A812SQ22"/>
<comment type="caution">
    <text evidence="2">The sequence shown here is derived from an EMBL/GenBank/DDBJ whole genome shotgun (WGS) entry which is preliminary data.</text>
</comment>
<keyword evidence="3" id="KW-1185">Reference proteome</keyword>